<dbReference type="Proteomes" id="UP001064048">
    <property type="component" value="Chromosome 5"/>
</dbReference>
<protein>
    <submittedName>
        <fullName evidence="1">Uncharacterized protein</fullName>
    </submittedName>
</protein>
<accession>A0ACC0KEQ9</accession>
<organism evidence="1 2">
    <name type="scientific">Choristoneura fumiferana</name>
    <name type="common">Spruce budworm moth</name>
    <name type="synonym">Archips fumiferana</name>
    <dbReference type="NCBI Taxonomy" id="7141"/>
    <lineage>
        <taxon>Eukaryota</taxon>
        <taxon>Metazoa</taxon>
        <taxon>Ecdysozoa</taxon>
        <taxon>Arthropoda</taxon>
        <taxon>Hexapoda</taxon>
        <taxon>Insecta</taxon>
        <taxon>Pterygota</taxon>
        <taxon>Neoptera</taxon>
        <taxon>Endopterygota</taxon>
        <taxon>Lepidoptera</taxon>
        <taxon>Glossata</taxon>
        <taxon>Ditrysia</taxon>
        <taxon>Tortricoidea</taxon>
        <taxon>Tortricidae</taxon>
        <taxon>Tortricinae</taxon>
        <taxon>Choristoneura</taxon>
    </lineage>
</organism>
<reference evidence="1 2" key="1">
    <citation type="journal article" date="2022" name="Genome Biol. Evol.">
        <title>The Spruce Budworm Genome: Reconstructing the Evolutionary History of Antifreeze Proteins.</title>
        <authorList>
            <person name="Beliveau C."/>
            <person name="Gagne P."/>
            <person name="Picq S."/>
            <person name="Vernygora O."/>
            <person name="Keeling C.I."/>
            <person name="Pinkney K."/>
            <person name="Doucet D."/>
            <person name="Wen F."/>
            <person name="Johnston J.S."/>
            <person name="Maaroufi H."/>
            <person name="Boyle B."/>
            <person name="Laroche J."/>
            <person name="Dewar K."/>
            <person name="Juretic N."/>
            <person name="Blackburn G."/>
            <person name="Nisole A."/>
            <person name="Brunet B."/>
            <person name="Brandao M."/>
            <person name="Lumley L."/>
            <person name="Duan J."/>
            <person name="Quan G."/>
            <person name="Lucarotti C.J."/>
            <person name="Roe A.D."/>
            <person name="Sperling F.A.H."/>
            <person name="Levesque R.C."/>
            <person name="Cusson M."/>
        </authorList>
    </citation>
    <scope>NUCLEOTIDE SEQUENCE [LARGE SCALE GENOMIC DNA]</scope>
    <source>
        <strain evidence="1">Glfc:IPQL:Cfum</strain>
    </source>
</reference>
<name>A0ACC0KEQ9_CHOFU</name>
<sequence length="401" mass="45323">MDPQRKAVAGPMAQNSIKTARKSFAVTNTYFKAVTPQKEIITVHTSTPHIEHRSFPSEQNQIYQGDVNVLSIIDTNKEIMCCKYTEDVSEIAAGFSDGTIRLFDCSTGNCTHTLVDDECRSYPGPVTAIKHRPVSKAHPITNQLLSSYVNGCIKCWKYKYDQCLYTIREKRQTLGLNYHPRYTKFVTYGDDAKLNMYDEEAQTQERAFYSSGRRGVMDGHTSRIFACAFNPKSHHELISGGWDNTVMCWDDRQPYATKQFFGVHMCGEGLDFDKPGKQILTCSWQEKDCIQLWDYGSCKLIESIVPDSHASKLYCGKMVPQTSLLVCGGSEANMLRVVDTNLKVTECSIRNNPGGIYAFDFGTIRRKMTKVPDTYKKVSEIENTPRVAFVTGKRLQTVDFG</sequence>
<proteinExistence type="predicted"/>
<keyword evidence="2" id="KW-1185">Reference proteome</keyword>
<evidence type="ECO:0000313" key="1">
    <source>
        <dbReference type="EMBL" id="KAI8434958.1"/>
    </source>
</evidence>
<comment type="caution">
    <text evidence="1">The sequence shown here is derived from an EMBL/GenBank/DDBJ whole genome shotgun (WGS) entry which is preliminary data.</text>
</comment>
<dbReference type="EMBL" id="CM046105">
    <property type="protein sequence ID" value="KAI8434958.1"/>
    <property type="molecule type" value="Genomic_DNA"/>
</dbReference>
<gene>
    <name evidence="1" type="ORF">MSG28_003418</name>
</gene>
<evidence type="ECO:0000313" key="2">
    <source>
        <dbReference type="Proteomes" id="UP001064048"/>
    </source>
</evidence>